<evidence type="ECO:0000313" key="2">
    <source>
        <dbReference type="EMBL" id="MFD2065932.1"/>
    </source>
</evidence>
<evidence type="ECO:0000256" key="1">
    <source>
        <dbReference type="SAM" id="MobiDB-lite"/>
    </source>
</evidence>
<organism evidence="2 3">
    <name type="scientific">Pontibacter silvestris</name>
    <dbReference type="NCBI Taxonomy" id="2305183"/>
    <lineage>
        <taxon>Bacteria</taxon>
        <taxon>Pseudomonadati</taxon>
        <taxon>Bacteroidota</taxon>
        <taxon>Cytophagia</taxon>
        <taxon>Cytophagales</taxon>
        <taxon>Hymenobacteraceae</taxon>
        <taxon>Pontibacter</taxon>
    </lineage>
</organism>
<keyword evidence="3" id="KW-1185">Reference proteome</keyword>
<accession>A0ABW4WTE6</accession>
<gene>
    <name evidence="2" type="ORF">ACFSKU_03495</name>
</gene>
<protein>
    <submittedName>
        <fullName evidence="2">Uncharacterized protein</fullName>
    </submittedName>
</protein>
<dbReference type="Proteomes" id="UP001597369">
    <property type="component" value="Unassembled WGS sequence"/>
</dbReference>
<proteinExistence type="predicted"/>
<sequence length="89" mass="9552">MEANQNDSQKKEQETKSSLKTDNNSAENVNSNDQSSKHPRKHHSSEGHTTDAKGVVSNTRESTLRSATTDSTRAPKNGADEGASGGNIR</sequence>
<comment type="caution">
    <text evidence="2">The sequence shown here is derived from an EMBL/GenBank/DDBJ whole genome shotgun (WGS) entry which is preliminary data.</text>
</comment>
<feature type="compositionally biased region" description="Polar residues" evidence="1">
    <location>
        <begin position="20"/>
        <end position="34"/>
    </location>
</feature>
<evidence type="ECO:0000313" key="3">
    <source>
        <dbReference type="Proteomes" id="UP001597369"/>
    </source>
</evidence>
<name>A0ABW4WTE6_9BACT</name>
<feature type="compositionally biased region" description="Basic and acidic residues" evidence="1">
    <location>
        <begin position="8"/>
        <end position="19"/>
    </location>
</feature>
<dbReference type="RefSeq" id="WP_229962903.1">
    <property type="nucleotide sequence ID" value="NZ_JAJJWI010000038.1"/>
</dbReference>
<reference evidence="3" key="1">
    <citation type="journal article" date="2019" name="Int. J. Syst. Evol. Microbiol.">
        <title>The Global Catalogue of Microorganisms (GCM) 10K type strain sequencing project: providing services to taxonomists for standard genome sequencing and annotation.</title>
        <authorList>
            <consortium name="The Broad Institute Genomics Platform"/>
            <consortium name="The Broad Institute Genome Sequencing Center for Infectious Disease"/>
            <person name="Wu L."/>
            <person name="Ma J."/>
        </authorList>
    </citation>
    <scope>NUCLEOTIDE SEQUENCE [LARGE SCALE GENOMIC DNA]</scope>
    <source>
        <strain evidence="3">JCM 16545</strain>
    </source>
</reference>
<dbReference type="EMBL" id="JBHUHV010000013">
    <property type="protein sequence ID" value="MFD2065932.1"/>
    <property type="molecule type" value="Genomic_DNA"/>
</dbReference>
<feature type="compositionally biased region" description="Polar residues" evidence="1">
    <location>
        <begin position="56"/>
        <end position="74"/>
    </location>
</feature>
<feature type="region of interest" description="Disordered" evidence="1">
    <location>
        <begin position="1"/>
        <end position="89"/>
    </location>
</feature>